<keyword evidence="3" id="KW-1185">Reference proteome</keyword>
<comment type="caution">
    <text evidence="2">The sequence shown here is derived from an EMBL/GenBank/DDBJ whole genome shotgun (WGS) entry which is preliminary data.</text>
</comment>
<dbReference type="Gene3D" id="6.10.140.1310">
    <property type="match status" value="1"/>
</dbReference>
<dbReference type="AlphaFoldDB" id="A0A6N6N4A3"/>
<name>A0A6N6N4A3_9BACT</name>
<dbReference type="InterPro" id="IPR031893">
    <property type="entry name" value="Phage_tail_APC"/>
</dbReference>
<dbReference type="OrthoDB" id="5465054at2"/>
<feature type="domain" description="Phage tail assembly chaperone-like" evidence="1">
    <location>
        <begin position="98"/>
        <end position="153"/>
    </location>
</feature>
<evidence type="ECO:0000313" key="3">
    <source>
        <dbReference type="Proteomes" id="UP000438699"/>
    </source>
</evidence>
<dbReference type="Proteomes" id="UP000438699">
    <property type="component" value="Unassembled WGS sequence"/>
</dbReference>
<evidence type="ECO:0000313" key="2">
    <source>
        <dbReference type="EMBL" id="KAB1441909.1"/>
    </source>
</evidence>
<dbReference type="Pfam" id="PF16778">
    <property type="entry name" value="Phage_tail_APC"/>
    <property type="match status" value="1"/>
</dbReference>
<organism evidence="2 3">
    <name type="scientific">Pseudodesulfovibrio senegalensis</name>
    <dbReference type="NCBI Taxonomy" id="1721087"/>
    <lineage>
        <taxon>Bacteria</taxon>
        <taxon>Pseudomonadati</taxon>
        <taxon>Thermodesulfobacteriota</taxon>
        <taxon>Desulfovibrionia</taxon>
        <taxon>Desulfovibrionales</taxon>
        <taxon>Desulfovibrionaceae</taxon>
    </lineage>
</organism>
<accession>A0A6N6N4A3</accession>
<sequence length="156" mass="18052">MNVDSYWTLPGVDGTRPCLPDEQVEGQPIPCTWAGLGPDRARELGAVLHRRERLPKYHVIPEGVDPWTVEERDRVCLHRLDREQLVHDAKAEERELARNARIRRDRLLAQSDWTQMPDAPLGDAARALWAEYRQMLRDVPVQDGFPQRIAWPEMVS</sequence>
<evidence type="ECO:0000259" key="1">
    <source>
        <dbReference type="Pfam" id="PF16778"/>
    </source>
</evidence>
<proteinExistence type="predicted"/>
<reference evidence="2 3" key="1">
    <citation type="journal article" date="2017" name="Int. J. Syst. Evol. Microbiol.">
        <title>Desulfovibrio senegalensis sp. nov., a mesophilic sulfate reducer isolated from marine sediment.</title>
        <authorList>
            <person name="Thioye A."/>
            <person name="Gam Z.B.A."/>
            <person name="Mbengue M."/>
            <person name="Cayol J.L."/>
            <person name="Joseph-Bartoli M."/>
            <person name="Toure-Kane C."/>
            <person name="Labat M."/>
        </authorList>
    </citation>
    <scope>NUCLEOTIDE SEQUENCE [LARGE SCALE GENOMIC DNA]</scope>
    <source>
        <strain evidence="2 3">DSM 101509</strain>
    </source>
</reference>
<dbReference type="EMBL" id="WAIE01000003">
    <property type="protein sequence ID" value="KAB1441909.1"/>
    <property type="molecule type" value="Genomic_DNA"/>
</dbReference>
<gene>
    <name evidence="2" type="ORF">F8A88_08730</name>
</gene>
<protein>
    <recommendedName>
        <fullName evidence="1">Phage tail assembly chaperone-like domain-containing protein</fullName>
    </recommendedName>
</protein>